<accession>A0AAD8VGS5</accession>
<dbReference type="Pfam" id="PF13963">
    <property type="entry name" value="Transpos_assoc"/>
    <property type="match status" value="1"/>
</dbReference>
<protein>
    <recommendedName>
        <fullName evidence="3">CCHC-type domain-containing protein</fullName>
    </recommendedName>
</protein>
<feature type="compositionally biased region" description="Acidic residues" evidence="2">
    <location>
        <begin position="219"/>
        <end position="233"/>
    </location>
</feature>
<feature type="compositionally biased region" description="Basic residues" evidence="2">
    <location>
        <begin position="1353"/>
        <end position="1366"/>
    </location>
</feature>
<feature type="region of interest" description="Disordered" evidence="2">
    <location>
        <begin position="206"/>
        <end position="233"/>
    </location>
</feature>
<dbReference type="Pfam" id="PF13960">
    <property type="entry name" value="DUF4218"/>
    <property type="match status" value="1"/>
</dbReference>
<feature type="region of interest" description="Disordered" evidence="2">
    <location>
        <begin position="1549"/>
        <end position="1595"/>
    </location>
</feature>
<evidence type="ECO:0000256" key="1">
    <source>
        <dbReference type="PROSITE-ProRule" id="PRU00047"/>
    </source>
</evidence>
<feature type="compositionally biased region" description="Basic and acidic residues" evidence="2">
    <location>
        <begin position="1572"/>
        <end position="1594"/>
    </location>
</feature>
<sequence>MMQATDPMADRETDRAERQANLAALQQLANNNFGHGNHDHPGSKLKNFQNTNPPVFSKEEPLDADDWLQTMENNLEVAGVEANEKVLFATHYLAGPARAWWTSTRAMNGGQVMTWADFKLKFSKYHAMDRSWITDGTKKFTTKYMAGVRDFIKFAQEHLDNTDEPILCPCKDCLNLIRQDIKTVEDHCNCSGMSMTYTRWTRHGEDFSDDEGRDRDDDGAYDSDNDEEEDNGDCYVDDSSSMIDELQKSGNKGPDLPNMYANLIESAKKELHKGCTTFTRLSFIIKLLHVKSYSRITNRGFDLLLQLLRTALPDVDFPKSYADAKSVLSDVGLSYETIHACKFDCSLFWGDHKDDTHCHVCGVSRYRDPTGKKKIPHKVLRYFPIIKRLQRLFVKKEMSTHTRWHKEKRVVEPNVLRHPADGEAWKHFDGKFDWFAKDPRNIRLGFATDGFSPFGSMSNPYSMWPVFVIPYNFPPWMCMDQSNYMMALLIPGKYSPGKDFHVFMQPLIKDMMQLWSGVQTFDACTEEYFPLHAAFLWSIHDYPGYATMSGRSTRGFHACVHCDENPCAESLKNKIGYIGHRRFLDKSHPYRRSRLFNGKAETRDPPRKYTPKEVAAKVESVKDFEHGKNPISRKRKRATVPGEPTWHLKVSLHHLPYWPELKIAHNLDVMHIEMNICDNIVGTLLELEGRNKDTVSARIDLKKFKMWEKYWLKKIVKDDGDAAVTYAKPPAPWTLSKEQKRHLCRYLANTRFPDGYCANWGRCVNIDGCKVTGMKTHDCHILLQRVLPAGLKGIASKEMYVAIAELGRFFRELCAKTLKVDVLNRLKVEIVVILCKLEKLFPPAFFDVMVHLAIHLPEEALLRGPVHYGWMYPVERRLGYLKSTVRNKARPEGSIAEGYIVDECLIFCSRFFKDGTETRFNRDDRNQDIRRKPDRDEMEVFSVGAKGLGKSILNHFDKEFDKMVWYVLNNCDDVERYINEFRQELGGRGVRDIEETVQREFAGWFANHVRQLDNASEDLKSLAAGPDRRVVVYAGCNVKGARFRTLTRDKDLKTQNSGVATKGSFGDADETEYYGVLQEVLELQYGSNKHGDSCNSCYMEDDHEDGAIDLGASPTMMEIMPVDDGDHVHALEIKIKDMASPINFNQFLEKEKLKSNGSNFTDWFRHVRIFLNGGNLQYVLDAPLGDPPAETETDEVKNVYATRKTRYSQVQCAILCSLESDLQKRFEHHDPHELMKELKTIFETHAAVECYEASKHFFSCMMEEGSSISEHMLVMTGHAKKLSDLGIVIPNRLGINRVLQSLPPSYKNFVMNYNMQNMNKEFPELFGMLKAAEIEIKKEHQVLMVNKTTSFKKQGKSKGKFKKGGKKAATPPMKPKNGPKPDADCYYCKEKGHWKRNCSKYLADLKSGLVKKKKEEMRNTFTIDTAGNTTTKRYALETAAFTLNRAPSKSVETTPYELWFNKKPKLSFLKVWGCEAYVKKLQPDKLEPKAEKCVFIGYPKETIGYTFYHRSEGKIFVAKNGTFLEKEFLTKEVTGRKVELDEIEESLLVDQSSAVPENVPVPPTPATEEANDNDHETSNETTTEPRRSTRDRATPDWYDPCLNVMIVDNNDEDPATYEEAMMSPDSNKWQEAMKSEMGSMYDNKVWTLVDLPDSRKAVENKWIFKRKTDADGNITVYKARLVAKGFRQIQGVDYDETFSPVAKLKSMDVKTAFLNGDIEEELYMVQPKGFVDPKNADKVCKLQRSIYGLKQASRSWNRHFDKVIKDFGFIQCHGEACIYKKVSGSSVAFLILYVDDILLIGNDIELLSSVKGYLNNSFSMKDLGEASYILGIKIYRDRSRRLIGLSQSTYLDKILKKFRMDESKKGFLPMLPVGSIMYAMLCTRPDIAHAVSLTSRYQSDPGMEHWTAVKNILKYLKRTKDMFLCYGGDQELVVTSYTDASWNTDPDDSKSQSGYVFILNGAASWASSKQCTVAKSSTESEYIAASEASEAVWMKRFIVELGVVPSALDPFVIYCDNMGAIANAQEPRSHKRLKHIKLRYHSIREYIEDGEVKICKVHTDLNVADPLTKALPRAKHDQHQNAMGV</sequence>
<evidence type="ECO:0000259" key="3">
    <source>
        <dbReference type="PROSITE" id="PS50158"/>
    </source>
</evidence>
<dbReference type="Pfam" id="PF25597">
    <property type="entry name" value="SH3_retrovirus"/>
    <property type="match status" value="1"/>
</dbReference>
<dbReference type="Pfam" id="PF02992">
    <property type="entry name" value="Transposase_21"/>
    <property type="match status" value="1"/>
</dbReference>
<organism evidence="4 5">
    <name type="scientific">Lolium multiflorum</name>
    <name type="common">Italian ryegrass</name>
    <name type="synonym">Lolium perenne subsp. multiflorum</name>
    <dbReference type="NCBI Taxonomy" id="4521"/>
    <lineage>
        <taxon>Eukaryota</taxon>
        <taxon>Viridiplantae</taxon>
        <taxon>Streptophyta</taxon>
        <taxon>Embryophyta</taxon>
        <taxon>Tracheophyta</taxon>
        <taxon>Spermatophyta</taxon>
        <taxon>Magnoliopsida</taxon>
        <taxon>Liliopsida</taxon>
        <taxon>Poales</taxon>
        <taxon>Poaceae</taxon>
        <taxon>BOP clade</taxon>
        <taxon>Pooideae</taxon>
        <taxon>Poodae</taxon>
        <taxon>Poeae</taxon>
        <taxon>Poeae Chloroplast Group 2 (Poeae type)</taxon>
        <taxon>Loliodinae</taxon>
        <taxon>Loliinae</taxon>
        <taxon>Lolium</taxon>
    </lineage>
</organism>
<dbReference type="InterPro" id="IPR001878">
    <property type="entry name" value="Znf_CCHC"/>
</dbReference>
<dbReference type="InterPro" id="IPR004242">
    <property type="entry name" value="Transposase_21"/>
</dbReference>
<dbReference type="GO" id="GO:0003676">
    <property type="term" value="F:nucleic acid binding"/>
    <property type="evidence" value="ECO:0007669"/>
    <property type="project" value="InterPro"/>
</dbReference>
<dbReference type="InterPro" id="IPR057670">
    <property type="entry name" value="SH3_retrovirus"/>
</dbReference>
<reference evidence="4" key="1">
    <citation type="submission" date="2023-07" db="EMBL/GenBank/DDBJ databases">
        <title>A chromosome-level genome assembly of Lolium multiflorum.</title>
        <authorList>
            <person name="Chen Y."/>
            <person name="Copetti D."/>
            <person name="Kolliker R."/>
            <person name="Studer B."/>
        </authorList>
    </citation>
    <scope>NUCLEOTIDE SEQUENCE</scope>
    <source>
        <strain evidence="4">02402/16</strain>
        <tissue evidence="4">Leaf</tissue>
    </source>
</reference>
<dbReference type="GO" id="GO:0008270">
    <property type="term" value="F:zinc ion binding"/>
    <property type="evidence" value="ECO:0007669"/>
    <property type="project" value="UniProtKB-KW"/>
</dbReference>
<keyword evidence="1" id="KW-0479">Metal-binding</keyword>
<dbReference type="PANTHER" id="PTHR10775">
    <property type="entry name" value="OS08G0208400 PROTEIN"/>
    <property type="match status" value="1"/>
</dbReference>
<feature type="compositionally biased region" description="Basic and acidic residues" evidence="2">
    <location>
        <begin position="206"/>
        <end position="218"/>
    </location>
</feature>
<feature type="domain" description="CCHC-type" evidence="3">
    <location>
        <begin position="1385"/>
        <end position="1400"/>
    </location>
</feature>
<keyword evidence="1" id="KW-0863">Zinc-finger</keyword>
<dbReference type="InterPro" id="IPR036875">
    <property type="entry name" value="Znf_CCHC_sf"/>
</dbReference>
<dbReference type="Pfam" id="PF07727">
    <property type="entry name" value="RVT_2"/>
    <property type="match status" value="1"/>
</dbReference>
<dbReference type="EMBL" id="JAUUTY010000007">
    <property type="protein sequence ID" value="KAK1604220.1"/>
    <property type="molecule type" value="Genomic_DNA"/>
</dbReference>
<comment type="caution">
    <text evidence="4">The sequence shown here is derived from an EMBL/GenBank/DDBJ whole genome shotgun (WGS) entry which is preliminary data.</text>
</comment>
<feature type="non-terminal residue" evidence="4">
    <location>
        <position position="2085"/>
    </location>
</feature>
<evidence type="ECO:0000313" key="4">
    <source>
        <dbReference type="EMBL" id="KAK1604220.1"/>
    </source>
</evidence>
<dbReference type="SUPFAM" id="SSF56672">
    <property type="entry name" value="DNA/RNA polymerases"/>
    <property type="match status" value="1"/>
</dbReference>
<dbReference type="CDD" id="cd09272">
    <property type="entry name" value="RNase_HI_RT_Ty1"/>
    <property type="match status" value="1"/>
</dbReference>
<evidence type="ECO:0000313" key="5">
    <source>
        <dbReference type="Proteomes" id="UP001231189"/>
    </source>
</evidence>
<feature type="region of interest" description="Disordered" evidence="2">
    <location>
        <begin position="1353"/>
        <end position="1377"/>
    </location>
</feature>
<dbReference type="PROSITE" id="PS50158">
    <property type="entry name" value="ZF_CCHC"/>
    <property type="match status" value="1"/>
</dbReference>
<dbReference type="SMART" id="SM00343">
    <property type="entry name" value="ZnF_C2HC"/>
    <property type="match status" value="1"/>
</dbReference>
<dbReference type="PANTHER" id="PTHR10775:SF185">
    <property type="entry name" value="OS08G0208400 PROTEIN"/>
    <property type="match status" value="1"/>
</dbReference>
<dbReference type="InterPro" id="IPR025452">
    <property type="entry name" value="DUF4218"/>
</dbReference>
<dbReference type="SUPFAM" id="SSF57756">
    <property type="entry name" value="Retrovirus zinc finger-like domains"/>
    <property type="match status" value="1"/>
</dbReference>
<dbReference type="InterPro" id="IPR029480">
    <property type="entry name" value="Transpos_assoc"/>
</dbReference>
<gene>
    <name evidence="4" type="ORF">QYE76_027893</name>
</gene>
<keyword evidence="1" id="KW-0862">Zinc</keyword>
<dbReference type="Gene3D" id="4.10.60.10">
    <property type="entry name" value="Zinc finger, CCHC-type"/>
    <property type="match status" value="1"/>
</dbReference>
<dbReference type="InterPro" id="IPR013103">
    <property type="entry name" value="RVT_2"/>
</dbReference>
<dbReference type="Pfam" id="PF14223">
    <property type="entry name" value="Retrotran_gag_2"/>
    <property type="match status" value="1"/>
</dbReference>
<dbReference type="InterPro" id="IPR043502">
    <property type="entry name" value="DNA/RNA_pol_sf"/>
</dbReference>
<proteinExistence type="predicted"/>
<name>A0AAD8VGS5_LOLMU</name>
<keyword evidence="5" id="KW-1185">Reference proteome</keyword>
<dbReference type="Proteomes" id="UP001231189">
    <property type="component" value="Unassembled WGS sequence"/>
</dbReference>
<evidence type="ECO:0000256" key="2">
    <source>
        <dbReference type="SAM" id="MobiDB-lite"/>
    </source>
</evidence>